<reference evidence="3" key="1">
    <citation type="submission" date="2016-06" db="EMBL/GenBank/DDBJ databases">
        <authorList>
            <person name="Radolfova-Krizova L."/>
            <person name="Nemec A."/>
        </authorList>
    </citation>
    <scope>NUCLEOTIDE SEQUENCE [LARGE SCALE GENOMIC DNA]</scope>
    <source>
        <strain evidence="3">ANC 4275</strain>
    </source>
</reference>
<sequence>MKLFLASTVLTAVMLSACSANEQEKSAVNSQSYQVADATTLQQRFEQLNQKLANDFAQLKKMESLAFSDQSALDVTNLKTLNQHFVANTALKSSKVAYCDVMNGHFAEMYRLGHFNLAMVKDLKLPNAGQEDWSQVFSNADQFYDFIINRYTTYKQAQETMQYGCNLKAALSN</sequence>
<proteinExistence type="predicted"/>
<evidence type="ECO:0000256" key="1">
    <source>
        <dbReference type="SAM" id="SignalP"/>
    </source>
</evidence>
<evidence type="ECO:0000313" key="3">
    <source>
        <dbReference type="Proteomes" id="UP000185753"/>
    </source>
</evidence>
<name>A0A1A7REA0_9GAMM</name>
<protein>
    <recommendedName>
        <fullName evidence="4">DUF3347 domain-containing protein</fullName>
    </recommendedName>
</protein>
<gene>
    <name evidence="2" type="ORF">A9J31_11645</name>
</gene>
<evidence type="ECO:0008006" key="4">
    <source>
        <dbReference type="Google" id="ProtNLM"/>
    </source>
</evidence>
<feature type="chain" id="PRO_5008360835" description="DUF3347 domain-containing protein" evidence="1">
    <location>
        <begin position="23"/>
        <end position="173"/>
    </location>
</feature>
<organism evidence="2 3">
    <name type="scientific">Acinetobacter gandensis</name>
    <dbReference type="NCBI Taxonomy" id="1443941"/>
    <lineage>
        <taxon>Bacteria</taxon>
        <taxon>Pseudomonadati</taxon>
        <taxon>Pseudomonadota</taxon>
        <taxon>Gammaproteobacteria</taxon>
        <taxon>Moraxellales</taxon>
        <taxon>Moraxellaceae</taxon>
        <taxon>Acinetobacter</taxon>
    </lineage>
</organism>
<dbReference type="AlphaFoldDB" id="A0A1A7REA0"/>
<accession>A0A1A7REA0</accession>
<dbReference type="RefSeq" id="WP_067762270.1">
    <property type="nucleotide sequence ID" value="NZ_LZDS01000003.1"/>
</dbReference>
<dbReference type="OrthoDB" id="6689731at2"/>
<keyword evidence="1" id="KW-0732">Signal</keyword>
<keyword evidence="3" id="KW-1185">Reference proteome</keyword>
<dbReference type="EMBL" id="LZDS01000003">
    <property type="protein sequence ID" value="OBX29854.1"/>
    <property type="molecule type" value="Genomic_DNA"/>
</dbReference>
<dbReference type="STRING" id="1443941.A9J31_11645"/>
<evidence type="ECO:0000313" key="2">
    <source>
        <dbReference type="EMBL" id="OBX29854.1"/>
    </source>
</evidence>
<feature type="signal peptide" evidence="1">
    <location>
        <begin position="1"/>
        <end position="22"/>
    </location>
</feature>
<dbReference type="PROSITE" id="PS51257">
    <property type="entry name" value="PROKAR_LIPOPROTEIN"/>
    <property type="match status" value="1"/>
</dbReference>
<comment type="caution">
    <text evidence="2">The sequence shown here is derived from an EMBL/GenBank/DDBJ whole genome shotgun (WGS) entry which is preliminary data.</text>
</comment>
<dbReference type="Proteomes" id="UP000185753">
    <property type="component" value="Unassembled WGS sequence"/>
</dbReference>